<evidence type="ECO:0000256" key="2">
    <source>
        <dbReference type="ARBA" id="ARBA00022603"/>
    </source>
</evidence>
<keyword evidence="6" id="KW-0819">tRNA processing</keyword>
<evidence type="ECO:0000256" key="9">
    <source>
        <dbReference type="ARBA" id="ARBA00023268"/>
    </source>
</evidence>
<dbReference type="Proteomes" id="UP000297693">
    <property type="component" value="Unassembled WGS sequence"/>
</dbReference>
<evidence type="ECO:0000256" key="6">
    <source>
        <dbReference type="ARBA" id="ARBA00022694"/>
    </source>
</evidence>
<evidence type="ECO:0000256" key="3">
    <source>
        <dbReference type="ARBA" id="ARBA00022630"/>
    </source>
</evidence>
<dbReference type="GO" id="GO:0008033">
    <property type="term" value="P:tRNA processing"/>
    <property type="evidence" value="ECO:0007669"/>
    <property type="project" value="UniProtKB-KW"/>
</dbReference>
<dbReference type="GO" id="GO:0005737">
    <property type="term" value="C:cytoplasm"/>
    <property type="evidence" value="ECO:0007669"/>
    <property type="project" value="TreeGrafter"/>
</dbReference>
<dbReference type="GO" id="GO:0008168">
    <property type="term" value="F:methyltransferase activity"/>
    <property type="evidence" value="ECO:0007669"/>
    <property type="project" value="UniProtKB-KW"/>
</dbReference>
<dbReference type="InterPro" id="IPR006076">
    <property type="entry name" value="FAD-dep_OxRdtase"/>
</dbReference>
<reference evidence="11" key="1">
    <citation type="journal article" date="2019" name="PLoS Negl. Trop. Dis.">
        <title>Revisiting the worldwide diversity of Leptospira species in the environment.</title>
        <authorList>
            <person name="Vincent A.T."/>
            <person name="Schiettekatte O."/>
            <person name="Bourhy P."/>
            <person name="Veyrier F.J."/>
            <person name="Picardeau M."/>
        </authorList>
    </citation>
    <scope>NUCLEOTIDE SEQUENCE [LARGE SCALE GENOMIC DNA]</scope>
    <source>
        <strain evidence="11">201702476</strain>
    </source>
</reference>
<evidence type="ECO:0000256" key="7">
    <source>
        <dbReference type="ARBA" id="ARBA00022827"/>
    </source>
</evidence>
<feature type="domain" description="FAD dependent oxidoreductase" evidence="10">
    <location>
        <begin position="10"/>
        <end position="372"/>
    </location>
</feature>
<keyword evidence="8" id="KW-0560">Oxidoreductase</keyword>
<dbReference type="NCBIfam" id="TIGR03197">
    <property type="entry name" value="MnmC_Cterm"/>
    <property type="match status" value="1"/>
</dbReference>
<protein>
    <submittedName>
        <fullName evidence="11">FAD-dependent oxidoreductase</fullName>
    </submittedName>
</protein>
<proteinExistence type="predicted"/>
<keyword evidence="5" id="KW-0949">S-adenosyl-L-methionine</keyword>
<keyword evidence="1" id="KW-0963">Cytoplasm</keyword>
<name>A0A4R9K6M3_9LEPT</name>
<dbReference type="Gene3D" id="3.30.9.10">
    <property type="entry name" value="D-Amino Acid Oxidase, subunit A, domain 2"/>
    <property type="match status" value="1"/>
</dbReference>
<organism evidence="11 12">
    <name type="scientific">Leptospira ognonensis</name>
    <dbReference type="NCBI Taxonomy" id="2484945"/>
    <lineage>
        <taxon>Bacteria</taxon>
        <taxon>Pseudomonadati</taxon>
        <taxon>Spirochaetota</taxon>
        <taxon>Spirochaetia</taxon>
        <taxon>Leptospirales</taxon>
        <taxon>Leptospiraceae</taxon>
        <taxon>Leptospira</taxon>
    </lineage>
</organism>
<sequence>MVSLPNNHFDAIIIGGGIAGTSVAYSLSKRKIKTLLLERKEDLALEASGNPTGLVYPQLTKHPSTEGNFSLHAFRHMLRELQVLCDDVKVLDRTQISHGVFIIPKGQAEKDRYLGSIQAYNLDSEEMEMRSDSYSGREGFLFKKAFAISPRSLAQAYAQMAKPFTEFQFYQNFRKVEFQKEIHVSTETDAYTAKLLFLCHANSFLDFPETNWIPIRKVRGQLLWLPISEELSSLPHSYLFGNYLTKDIGHGSVLGASFDEYKMDESAREAESLSFISEAINALPPLQNFFNRIKENGISKLKTRVSFRSQSKDRRPIFGKLPDFVLYENNLPAKPSANFRQSPDVPYFENAFLLGALGSRGLTHALLASEEIVRDALGEKQLMNPLEYSEFNPERFLLRNWKRGKQ</sequence>
<keyword evidence="7" id="KW-0274">FAD</keyword>
<keyword evidence="4" id="KW-0808">Transferase</keyword>
<gene>
    <name evidence="11" type="ORF">EHQ58_05540</name>
</gene>
<evidence type="ECO:0000256" key="4">
    <source>
        <dbReference type="ARBA" id="ARBA00022679"/>
    </source>
</evidence>
<evidence type="ECO:0000313" key="12">
    <source>
        <dbReference type="Proteomes" id="UP000297693"/>
    </source>
</evidence>
<keyword evidence="3" id="KW-0285">Flavoprotein</keyword>
<comment type="caution">
    <text evidence="11">The sequence shown here is derived from an EMBL/GenBank/DDBJ whole genome shotgun (WGS) entry which is preliminary data.</text>
</comment>
<evidence type="ECO:0000313" key="11">
    <source>
        <dbReference type="EMBL" id="TGL61241.1"/>
    </source>
</evidence>
<dbReference type="GO" id="GO:0032259">
    <property type="term" value="P:methylation"/>
    <property type="evidence" value="ECO:0007669"/>
    <property type="project" value="UniProtKB-KW"/>
</dbReference>
<keyword evidence="2" id="KW-0489">Methyltransferase</keyword>
<accession>A0A4R9K6M3</accession>
<dbReference type="InterPro" id="IPR017610">
    <property type="entry name" value="tRNA_S-uridine_synth_MnmC_C"/>
</dbReference>
<dbReference type="PANTHER" id="PTHR13847:SF283">
    <property type="entry name" value="TRNA 5-METHYLAMINOMETHYL-2-THIOURIDINE BIOSYNTHESIS BIFUNCTIONAL PROTEIN MNMC"/>
    <property type="match status" value="1"/>
</dbReference>
<dbReference type="InterPro" id="IPR036188">
    <property type="entry name" value="FAD/NAD-bd_sf"/>
</dbReference>
<evidence type="ECO:0000259" key="10">
    <source>
        <dbReference type="Pfam" id="PF01266"/>
    </source>
</evidence>
<dbReference type="GO" id="GO:0016645">
    <property type="term" value="F:oxidoreductase activity, acting on the CH-NH group of donors"/>
    <property type="evidence" value="ECO:0007669"/>
    <property type="project" value="InterPro"/>
</dbReference>
<keyword evidence="12" id="KW-1185">Reference proteome</keyword>
<dbReference type="RefSeq" id="WP_135622882.1">
    <property type="nucleotide sequence ID" value="NZ_RQGD01000020.1"/>
</dbReference>
<dbReference type="EMBL" id="RQGD01000020">
    <property type="protein sequence ID" value="TGL61241.1"/>
    <property type="molecule type" value="Genomic_DNA"/>
</dbReference>
<dbReference type="SUPFAM" id="SSF51905">
    <property type="entry name" value="FAD/NAD(P)-binding domain"/>
    <property type="match status" value="1"/>
</dbReference>
<evidence type="ECO:0000256" key="8">
    <source>
        <dbReference type="ARBA" id="ARBA00023002"/>
    </source>
</evidence>
<keyword evidence="9" id="KW-0511">Multifunctional enzyme</keyword>
<dbReference type="Gene3D" id="3.50.50.60">
    <property type="entry name" value="FAD/NAD(P)-binding domain"/>
    <property type="match status" value="1"/>
</dbReference>
<dbReference type="PANTHER" id="PTHR13847">
    <property type="entry name" value="SARCOSINE DEHYDROGENASE-RELATED"/>
    <property type="match status" value="1"/>
</dbReference>
<evidence type="ECO:0000256" key="1">
    <source>
        <dbReference type="ARBA" id="ARBA00022490"/>
    </source>
</evidence>
<dbReference type="Pfam" id="PF01266">
    <property type="entry name" value="DAO"/>
    <property type="match status" value="1"/>
</dbReference>
<evidence type="ECO:0000256" key="5">
    <source>
        <dbReference type="ARBA" id="ARBA00022691"/>
    </source>
</evidence>
<dbReference type="OrthoDB" id="342348at2"/>
<dbReference type="AlphaFoldDB" id="A0A4R9K6M3"/>